<dbReference type="InterPro" id="IPR000551">
    <property type="entry name" value="MerR-type_HTH_dom"/>
</dbReference>
<accession>A0A1W1Z3G8</accession>
<dbReference type="Pfam" id="PF13411">
    <property type="entry name" value="MerR_1"/>
    <property type="match status" value="1"/>
</dbReference>
<organism evidence="3 4">
    <name type="scientific">Fulvimarina manganoxydans</name>
    <dbReference type="NCBI Taxonomy" id="937218"/>
    <lineage>
        <taxon>Bacteria</taxon>
        <taxon>Pseudomonadati</taxon>
        <taxon>Pseudomonadota</taxon>
        <taxon>Alphaproteobacteria</taxon>
        <taxon>Hyphomicrobiales</taxon>
        <taxon>Aurantimonadaceae</taxon>
        <taxon>Fulvimarina</taxon>
    </lineage>
</organism>
<keyword evidence="4" id="KW-1185">Reference proteome</keyword>
<dbReference type="SUPFAM" id="SSF46955">
    <property type="entry name" value="Putative DNA-binding domain"/>
    <property type="match status" value="1"/>
</dbReference>
<feature type="region of interest" description="Disordered" evidence="1">
    <location>
        <begin position="159"/>
        <end position="191"/>
    </location>
</feature>
<dbReference type="InterPro" id="IPR009061">
    <property type="entry name" value="DNA-bd_dom_put_sf"/>
</dbReference>
<protein>
    <submittedName>
        <fullName evidence="3">Phage DNA packaging protein Nu1</fullName>
    </submittedName>
</protein>
<dbReference type="RefSeq" id="WP_084408585.1">
    <property type="nucleotide sequence ID" value="NZ_FWXR01000002.1"/>
</dbReference>
<evidence type="ECO:0000256" key="1">
    <source>
        <dbReference type="SAM" id="MobiDB-lite"/>
    </source>
</evidence>
<evidence type="ECO:0000313" key="3">
    <source>
        <dbReference type="EMBL" id="SMC42862.1"/>
    </source>
</evidence>
<dbReference type="Proteomes" id="UP000192656">
    <property type="component" value="Unassembled WGS sequence"/>
</dbReference>
<dbReference type="OrthoDB" id="8410638at2"/>
<dbReference type="AlphaFoldDB" id="A0A1W1Z3G8"/>
<dbReference type="GO" id="GO:0006355">
    <property type="term" value="P:regulation of DNA-templated transcription"/>
    <property type="evidence" value="ECO:0007669"/>
    <property type="project" value="InterPro"/>
</dbReference>
<name>A0A1W1Z3G8_9HYPH</name>
<dbReference type="Gene3D" id="1.10.10.10">
    <property type="entry name" value="Winged helix-like DNA-binding domain superfamily/Winged helix DNA-binding domain"/>
    <property type="match status" value="1"/>
</dbReference>
<proteinExistence type="predicted"/>
<reference evidence="3 4" key="1">
    <citation type="submission" date="2017-04" db="EMBL/GenBank/DDBJ databases">
        <authorList>
            <person name="Afonso C.L."/>
            <person name="Miller P.J."/>
            <person name="Scott M.A."/>
            <person name="Spackman E."/>
            <person name="Goraichik I."/>
            <person name="Dimitrov K.M."/>
            <person name="Suarez D.L."/>
            <person name="Swayne D.E."/>
        </authorList>
    </citation>
    <scope>NUCLEOTIDE SEQUENCE [LARGE SCALE GENOMIC DNA]</scope>
    <source>
        <strain evidence="3 4">CGMCC 1.10972</strain>
    </source>
</reference>
<sequence length="191" mass="20365">MPSTVSQIALAELLDVTPKTVRAWERQGCPVEVKSRKRGQPSEYLVADVVRWREQQAALAASGDLSAMDMDEAKRRKLAAEAAMAEIVLDKERGEIAEIATIMGVVGKGLESCRARLLGISSKIAPILAMETDATTAKEIVDDAIHEALNEISGPAFAFADEAEGDGEEGADGSFDEPDDAASNAHPKRMG</sequence>
<dbReference type="InterPro" id="IPR036388">
    <property type="entry name" value="WH-like_DNA-bd_sf"/>
</dbReference>
<feature type="compositionally biased region" description="Acidic residues" evidence="1">
    <location>
        <begin position="161"/>
        <end position="180"/>
    </location>
</feature>
<dbReference type="STRING" id="937218.SAMN06297251_102123"/>
<dbReference type="EMBL" id="FWXR01000002">
    <property type="protein sequence ID" value="SMC42862.1"/>
    <property type="molecule type" value="Genomic_DNA"/>
</dbReference>
<feature type="domain" description="HTH merR-type" evidence="2">
    <location>
        <begin position="10"/>
        <end position="52"/>
    </location>
</feature>
<dbReference type="GO" id="GO:0003677">
    <property type="term" value="F:DNA binding"/>
    <property type="evidence" value="ECO:0007669"/>
    <property type="project" value="InterPro"/>
</dbReference>
<evidence type="ECO:0000313" key="4">
    <source>
        <dbReference type="Proteomes" id="UP000192656"/>
    </source>
</evidence>
<evidence type="ECO:0000259" key="2">
    <source>
        <dbReference type="Pfam" id="PF13411"/>
    </source>
</evidence>
<gene>
    <name evidence="3" type="ORF">SAMN06297251_102123</name>
</gene>